<dbReference type="InterPro" id="IPR036420">
    <property type="entry name" value="BRCT_dom_sf"/>
</dbReference>
<evidence type="ECO:0000259" key="6">
    <source>
        <dbReference type="PROSITE" id="PS51265"/>
    </source>
</evidence>
<dbReference type="FunFam" id="6.10.250.3410:FF:000001">
    <property type="entry name" value="Protein DBF4 homolog A"/>
    <property type="match status" value="1"/>
</dbReference>
<feature type="region of interest" description="Disordered" evidence="5">
    <location>
        <begin position="73"/>
        <end position="115"/>
    </location>
</feature>
<keyword evidence="8" id="KW-1185">Reference proteome</keyword>
<name>A0A3Q2QHQ8_FUNHE</name>
<dbReference type="GeneTree" id="ENSGT00530000063909"/>
<dbReference type="GO" id="GO:0008270">
    <property type="term" value="F:zinc ion binding"/>
    <property type="evidence" value="ECO:0007669"/>
    <property type="project" value="UniProtKB-KW"/>
</dbReference>
<protein>
    <submittedName>
        <fullName evidence="7">Uncharacterized LOC105919622</fullName>
    </submittedName>
</protein>
<dbReference type="CTD" id="80174"/>
<dbReference type="Gene3D" id="6.10.250.3410">
    <property type="entry name" value="DBF zinc finger"/>
    <property type="match status" value="1"/>
</dbReference>
<accession>A0A3Q2QHQ8</accession>
<dbReference type="PANTHER" id="PTHR15375:SF24">
    <property type="entry name" value="PROTEIN DBF4 HOMOLOG B"/>
    <property type="match status" value="1"/>
</dbReference>
<dbReference type="GO" id="GO:0010571">
    <property type="term" value="P:positive regulation of nuclear cell cycle DNA replication"/>
    <property type="evidence" value="ECO:0007669"/>
    <property type="project" value="TreeGrafter"/>
</dbReference>
<feature type="region of interest" description="Disordered" evidence="5">
    <location>
        <begin position="363"/>
        <end position="411"/>
    </location>
</feature>
<evidence type="ECO:0000256" key="4">
    <source>
        <dbReference type="PROSITE-ProRule" id="PRU00600"/>
    </source>
</evidence>
<dbReference type="InterPro" id="IPR038545">
    <property type="entry name" value="Znf_DBF_sf"/>
</dbReference>
<reference evidence="7" key="2">
    <citation type="submission" date="2025-09" db="UniProtKB">
        <authorList>
            <consortium name="Ensembl"/>
        </authorList>
    </citation>
    <scope>IDENTIFICATION</scope>
</reference>
<dbReference type="OrthoDB" id="21380at2759"/>
<feature type="region of interest" description="Disordered" evidence="5">
    <location>
        <begin position="320"/>
        <end position="346"/>
    </location>
</feature>
<dbReference type="Pfam" id="PF07535">
    <property type="entry name" value="zf-DBF"/>
    <property type="match status" value="1"/>
</dbReference>
<dbReference type="GO" id="GO:1901987">
    <property type="term" value="P:regulation of cell cycle phase transition"/>
    <property type="evidence" value="ECO:0007669"/>
    <property type="project" value="TreeGrafter"/>
</dbReference>
<evidence type="ECO:0000256" key="5">
    <source>
        <dbReference type="SAM" id="MobiDB-lite"/>
    </source>
</evidence>
<feature type="compositionally biased region" description="Basic and acidic residues" evidence="5">
    <location>
        <begin position="579"/>
        <end position="590"/>
    </location>
</feature>
<dbReference type="GO" id="GO:0031431">
    <property type="term" value="C:Dbf4-dependent protein kinase complex"/>
    <property type="evidence" value="ECO:0007669"/>
    <property type="project" value="TreeGrafter"/>
</dbReference>
<dbReference type="Proteomes" id="UP000265000">
    <property type="component" value="Unplaced"/>
</dbReference>
<dbReference type="STRING" id="8078.ENSFHEP00000026776"/>
<dbReference type="GO" id="GO:0003676">
    <property type="term" value="F:nucleic acid binding"/>
    <property type="evidence" value="ECO:0007669"/>
    <property type="project" value="InterPro"/>
</dbReference>
<proteinExistence type="predicted"/>
<dbReference type="SUPFAM" id="SSF52113">
    <property type="entry name" value="BRCT domain"/>
    <property type="match status" value="1"/>
</dbReference>
<keyword evidence="1" id="KW-0479">Metal-binding</keyword>
<keyword evidence="2 4" id="KW-0863">Zinc-finger</keyword>
<dbReference type="GeneID" id="105919622"/>
<dbReference type="PROSITE" id="PS51265">
    <property type="entry name" value="ZF_DBF4"/>
    <property type="match status" value="1"/>
</dbReference>
<evidence type="ECO:0000313" key="8">
    <source>
        <dbReference type="Proteomes" id="UP000265000"/>
    </source>
</evidence>
<organism evidence="7 8">
    <name type="scientific">Fundulus heteroclitus</name>
    <name type="common">Killifish</name>
    <name type="synonym">Mummichog</name>
    <dbReference type="NCBI Taxonomy" id="8078"/>
    <lineage>
        <taxon>Eukaryota</taxon>
        <taxon>Metazoa</taxon>
        <taxon>Chordata</taxon>
        <taxon>Craniata</taxon>
        <taxon>Vertebrata</taxon>
        <taxon>Euteleostomi</taxon>
        <taxon>Actinopterygii</taxon>
        <taxon>Neopterygii</taxon>
        <taxon>Teleostei</taxon>
        <taxon>Neoteleostei</taxon>
        <taxon>Acanthomorphata</taxon>
        <taxon>Ovalentaria</taxon>
        <taxon>Atherinomorphae</taxon>
        <taxon>Cyprinodontiformes</taxon>
        <taxon>Fundulidae</taxon>
        <taxon>Fundulus</taxon>
    </lineage>
</organism>
<reference evidence="7" key="1">
    <citation type="submission" date="2025-08" db="UniProtKB">
        <authorList>
            <consortium name="Ensembl"/>
        </authorList>
    </citation>
    <scope>IDENTIFICATION</scope>
</reference>
<feature type="compositionally biased region" description="Low complexity" evidence="5">
    <location>
        <begin position="368"/>
        <end position="378"/>
    </location>
</feature>
<dbReference type="PANTHER" id="PTHR15375">
    <property type="entry name" value="ACTIVATOR OF S-PHASE KINASE-RELATED"/>
    <property type="match status" value="1"/>
</dbReference>
<feature type="compositionally biased region" description="Basic and acidic residues" evidence="5">
    <location>
        <begin position="73"/>
        <end position="87"/>
    </location>
</feature>
<dbReference type="SMART" id="SM00586">
    <property type="entry name" value="ZnF_DBF"/>
    <property type="match status" value="1"/>
</dbReference>
<evidence type="ECO:0000256" key="1">
    <source>
        <dbReference type="ARBA" id="ARBA00022723"/>
    </source>
</evidence>
<feature type="region of interest" description="Disordered" evidence="5">
    <location>
        <begin position="555"/>
        <end position="597"/>
    </location>
</feature>
<evidence type="ECO:0000313" key="7">
    <source>
        <dbReference type="Ensembl" id="ENSFHEP00000026776.1"/>
    </source>
</evidence>
<feature type="compositionally biased region" description="Basic and acidic residues" evidence="5">
    <location>
        <begin position="95"/>
        <end position="107"/>
    </location>
</feature>
<dbReference type="Ensembl" id="ENSFHET00000001848.1">
    <property type="protein sequence ID" value="ENSFHEP00000026776.1"/>
    <property type="gene ID" value="ENSFHEG00000009809.1"/>
</dbReference>
<feature type="domain" description="DBF4-type" evidence="6">
    <location>
        <begin position="274"/>
        <end position="323"/>
    </location>
</feature>
<dbReference type="InterPro" id="IPR051590">
    <property type="entry name" value="Replication_Regulatory_Kinase"/>
</dbReference>
<dbReference type="InterPro" id="IPR006572">
    <property type="entry name" value="Znf_DBF"/>
</dbReference>
<dbReference type="AlphaFoldDB" id="A0A3Q2QHQ8"/>
<evidence type="ECO:0000256" key="3">
    <source>
        <dbReference type="ARBA" id="ARBA00022833"/>
    </source>
</evidence>
<feature type="compositionally biased region" description="Basic residues" evidence="5">
    <location>
        <begin position="562"/>
        <end position="578"/>
    </location>
</feature>
<dbReference type="GO" id="GO:0043539">
    <property type="term" value="F:protein serine/threonine kinase activator activity"/>
    <property type="evidence" value="ECO:0007669"/>
    <property type="project" value="TreeGrafter"/>
</dbReference>
<evidence type="ECO:0000256" key="2">
    <source>
        <dbReference type="ARBA" id="ARBA00022771"/>
    </source>
</evidence>
<keyword evidence="3" id="KW-0862">Zinc</keyword>
<sequence>MQPQQSSKERGLLGRLCAGDRKLEGKTFYLDNVKKRPTTLLLEAVGLLGGRVESFLHKDVTFVVTGSQESLQEEKSVAAKGEEKGTDEGSQNLVKKPDGGLRKDKQRPATPRLAACGSRGKALLEKAICNNERKQRSSVLSNARSWGVKILHVDDVLLYLRHLTRDSFSAKPKKPAKSSTKQCLPAVKATALRAPYLKIEDMNRKYKPLHMQSVAFPSLYFLGRFSPFESPPPPLFKEHTAQEHVKKRENNVENSFKEKSPTPLGCNPSPWRLRKKDTSYCECCHETFTNLEEHLQSDVHRSFALDPSNYSAVDQLLAEMLPGFDPDPPQHSEERPPTPLPTDDDELELCPDVEVEHVVQFLRRDDSSSSPRSPNVARSPPPCNLATPSEESKFTGRNLSGPLSEDQPVHTGAHQYAAHVQAPALSPTMPVLTIEALDQQLEAACTDAPCLLSDPYALPPVLSPQVPLSHGIVDPLYPEPPILSPQKYNSEETLGAQACEMDIEESGSSPLLPTLLPVFTAETSFQNGRGSNPLCDRSLTSPTLSLCRSRSFPQLSAAAPNPKKRCRSSSSERRKRRKTSEERSGWREQRLGPLEPQSDGMADVVDCLLFSNASYPVGRPCPQMALKQTCNTLSFSAIRNFTPTMFQVDSAADRPPFLLPSRATDFSFPLGDKTQCAISSRDSQSSRFLPASFCIEPALIPDLATRSSGSSNSDWDCDLLSRLDPAPATAAEQNYELDKELLHRPCTWMKDSSYESHLHTVLQSSAPAAALCGEDVDSATFSRTVVQIVQVQH</sequence>